<evidence type="ECO:0000259" key="1">
    <source>
        <dbReference type="Pfam" id="PF13840"/>
    </source>
</evidence>
<proteinExistence type="predicted"/>
<organism evidence="2 3">
    <name type="scientific">Gymnopilus dilepis</name>
    <dbReference type="NCBI Taxonomy" id="231916"/>
    <lineage>
        <taxon>Eukaryota</taxon>
        <taxon>Fungi</taxon>
        <taxon>Dikarya</taxon>
        <taxon>Basidiomycota</taxon>
        <taxon>Agaricomycotina</taxon>
        <taxon>Agaricomycetes</taxon>
        <taxon>Agaricomycetidae</taxon>
        <taxon>Agaricales</taxon>
        <taxon>Agaricineae</taxon>
        <taxon>Hymenogastraceae</taxon>
        <taxon>Gymnopilus</taxon>
    </lineage>
</organism>
<dbReference type="Pfam" id="PF13840">
    <property type="entry name" value="ACT_7"/>
    <property type="match status" value="1"/>
</dbReference>
<comment type="caution">
    <text evidence="2">The sequence shown here is derived from an EMBL/GenBank/DDBJ whole genome shotgun (WGS) entry which is preliminary data.</text>
</comment>
<evidence type="ECO:0000313" key="3">
    <source>
        <dbReference type="Proteomes" id="UP000284706"/>
    </source>
</evidence>
<dbReference type="Proteomes" id="UP000284706">
    <property type="component" value="Unassembled WGS sequence"/>
</dbReference>
<dbReference type="InterPro" id="IPR051719">
    <property type="entry name" value="CASTOR_mTORC1"/>
</dbReference>
<protein>
    <recommendedName>
        <fullName evidence="1">CASTOR ACT domain-containing protein</fullName>
    </recommendedName>
</protein>
<dbReference type="InterPro" id="IPR045865">
    <property type="entry name" value="ACT-like_dom_sf"/>
</dbReference>
<dbReference type="PANTHER" id="PTHR31131">
    <property type="entry name" value="CHROMOSOME 1, WHOLE GENOME SHOTGUN SEQUENCE"/>
    <property type="match status" value="1"/>
</dbReference>
<dbReference type="InterPro" id="IPR027795">
    <property type="entry name" value="CASTOR_ACT_dom"/>
</dbReference>
<dbReference type="GO" id="GO:0006520">
    <property type="term" value="P:amino acid metabolic process"/>
    <property type="evidence" value="ECO:0007669"/>
    <property type="project" value="UniProtKB-ARBA"/>
</dbReference>
<dbReference type="OrthoDB" id="58529at2759"/>
<dbReference type="InParanoid" id="A0A409W4F4"/>
<dbReference type="GO" id="GO:0046394">
    <property type="term" value="P:carboxylic acid biosynthetic process"/>
    <property type="evidence" value="ECO:0007669"/>
    <property type="project" value="UniProtKB-ARBA"/>
</dbReference>
<dbReference type="Gene3D" id="3.30.2130.10">
    <property type="entry name" value="VC0802-like"/>
    <property type="match status" value="1"/>
</dbReference>
<dbReference type="PANTHER" id="PTHR31131:SF6">
    <property type="entry name" value="CASTOR ACT DOMAIN-CONTAINING PROTEIN"/>
    <property type="match status" value="1"/>
</dbReference>
<dbReference type="AlphaFoldDB" id="A0A409W4F4"/>
<dbReference type="SUPFAM" id="SSF55021">
    <property type="entry name" value="ACT-like"/>
    <property type="match status" value="2"/>
</dbReference>
<accession>A0A409W4F4</accession>
<reference evidence="2 3" key="1">
    <citation type="journal article" date="2018" name="Evol. Lett.">
        <title>Horizontal gene cluster transfer increased hallucinogenic mushroom diversity.</title>
        <authorList>
            <person name="Reynolds H.T."/>
            <person name="Vijayakumar V."/>
            <person name="Gluck-Thaler E."/>
            <person name="Korotkin H.B."/>
            <person name="Matheny P.B."/>
            <person name="Slot J.C."/>
        </authorList>
    </citation>
    <scope>NUCLEOTIDE SEQUENCE [LARGE SCALE GENOMIC DNA]</scope>
    <source>
        <strain evidence="2 3">SRW20</strain>
    </source>
</reference>
<sequence length="150" mass="16586">MPPPSASSSLHLIVLPEPFFVIKLKPGEEISPCIVRDLKAGKGSFYSITRTSEEVSIVGEMYKSMPAQYKEQATWMCIKIQGPMEHNLTGIMASMTAPLKVAKVPVFALSTWNTDYVLVPKDMIVDAVTTLERDGWVFAQGLKGNRLARL</sequence>
<gene>
    <name evidence="2" type="ORF">CVT26_015479</name>
</gene>
<dbReference type="EMBL" id="NHYE01005408">
    <property type="protein sequence ID" value="PPQ73376.1"/>
    <property type="molecule type" value="Genomic_DNA"/>
</dbReference>
<feature type="domain" description="CASTOR ACT" evidence="1">
    <location>
        <begin position="72"/>
        <end position="133"/>
    </location>
</feature>
<evidence type="ECO:0000313" key="2">
    <source>
        <dbReference type="EMBL" id="PPQ73376.1"/>
    </source>
</evidence>
<keyword evidence="3" id="KW-1185">Reference proteome</keyword>
<name>A0A409W4F4_9AGAR</name>